<comment type="caution">
    <text evidence="1">The sequence shown here is derived from an EMBL/GenBank/DDBJ whole genome shotgun (WGS) entry which is preliminary data.</text>
</comment>
<sequence length="115" mass="13200">MANKRPHRKSRRHFDDTSILEVVLTPINPGVGSTFIEIESPFHPEFVKRIKTLPSTERYWNPKTKVWGVMDKHQPFVLGLIGAVWHGRAKISFSPTVNPNSIIERQKVLVKEAMT</sequence>
<reference evidence="1" key="1">
    <citation type="journal article" date="2015" name="Nature">
        <title>Complex archaea that bridge the gap between prokaryotes and eukaryotes.</title>
        <authorList>
            <person name="Spang A."/>
            <person name="Saw J.H."/>
            <person name="Jorgensen S.L."/>
            <person name="Zaremba-Niedzwiedzka K."/>
            <person name="Martijn J."/>
            <person name="Lind A.E."/>
            <person name="van Eijk R."/>
            <person name="Schleper C."/>
            <person name="Guy L."/>
            <person name="Ettema T.J."/>
        </authorList>
    </citation>
    <scope>NUCLEOTIDE SEQUENCE</scope>
</reference>
<evidence type="ECO:0000313" key="1">
    <source>
        <dbReference type="EMBL" id="KKL88178.1"/>
    </source>
</evidence>
<dbReference type="EMBL" id="LAZR01020639">
    <property type="protein sequence ID" value="KKL88178.1"/>
    <property type="molecule type" value="Genomic_DNA"/>
</dbReference>
<organism evidence="1">
    <name type="scientific">marine sediment metagenome</name>
    <dbReference type="NCBI Taxonomy" id="412755"/>
    <lineage>
        <taxon>unclassified sequences</taxon>
        <taxon>metagenomes</taxon>
        <taxon>ecological metagenomes</taxon>
    </lineage>
</organism>
<dbReference type="AlphaFoldDB" id="A0A0F9FPM0"/>
<proteinExistence type="predicted"/>
<gene>
    <name evidence="1" type="ORF">LCGC14_1927280</name>
</gene>
<accession>A0A0F9FPM0</accession>
<name>A0A0F9FPM0_9ZZZZ</name>
<feature type="non-terminal residue" evidence="1">
    <location>
        <position position="115"/>
    </location>
</feature>
<protein>
    <submittedName>
        <fullName evidence="1">Uncharacterized protein</fullName>
    </submittedName>
</protein>